<feature type="transmembrane region" description="Helical" evidence="1">
    <location>
        <begin position="406"/>
        <end position="426"/>
    </location>
</feature>
<feature type="transmembrane region" description="Helical" evidence="1">
    <location>
        <begin position="85"/>
        <end position="103"/>
    </location>
</feature>
<keyword evidence="1" id="KW-0812">Transmembrane</keyword>
<keyword evidence="1" id="KW-0472">Membrane</keyword>
<keyword evidence="1" id="KW-1133">Transmembrane helix</keyword>
<name>A0A6J6LPH1_9ZZZZ</name>
<feature type="transmembrane region" description="Helical" evidence="1">
    <location>
        <begin position="357"/>
        <end position="376"/>
    </location>
</feature>
<feature type="transmembrane region" description="Helical" evidence="1">
    <location>
        <begin position="285"/>
        <end position="306"/>
    </location>
</feature>
<protein>
    <submittedName>
        <fullName evidence="2">Unannotated protein</fullName>
    </submittedName>
</protein>
<feature type="transmembrane region" description="Helical" evidence="1">
    <location>
        <begin position="318"/>
        <end position="351"/>
    </location>
</feature>
<accession>A0A6J6LPH1</accession>
<feature type="transmembrane region" description="Helical" evidence="1">
    <location>
        <begin position="471"/>
        <end position="494"/>
    </location>
</feature>
<sequence length="662" mass="70169">MLQPTTFKSSTTSELILGALAIIAAALLWISPPIGFALTVALFAVLPPWGKSITERAIISVTVIVGLVALTIPRGSDVPVTQSSARIGLVMLLVAAFALRFVPKLKKSAAIPKPNATDFAIAALIGVIVVWLVSAYRGAGPYGTVSGLFFTGWDNQGHFVPFANTYEVGKTAWPTLDGSVGWNQWYPSLHTTLFALMTEASHAARLDRIQLLSPYVQNMAVSFALCIGALAWIASDLTKRIAQAIRPEDSETNHKSKYATLTKVAPFAAIAAFALFALVGTPAELFNAGFTNFVMAVTIVAVVAYLGSRSLKSAKRIGWLLVPLGSLAVIGLWTPLVLGIAPAGVMVLIALSKKKRWLGIGWAIATVALVGGTTYLQTKAIVNVSGKDAGGFTQDLGAVNSGMIEFNTLAALIAPVIALVVAMYLIRRKAVSTAVAAAGSTLAVLPFLFIAIAGAVAAGKGWLESYYVLKTLYAILLFAAPLFAAIIAIGATAITLKFAKTTAARTVLATLIAIVLAGGFIVTSGNPGLQASKKRTESVENSLVGEAIVNSAEAAKPYPEKMPLMWDGAGTLPNLWLASLSGVMSKEQQTFYLSLPPFPYEAAAQQYVFDFLASHPNQHLALMWFRGISGQQLQTLERQLPNQVTLVKVPMRSSLLCQECHL</sequence>
<proteinExistence type="predicted"/>
<organism evidence="2">
    <name type="scientific">freshwater metagenome</name>
    <dbReference type="NCBI Taxonomy" id="449393"/>
    <lineage>
        <taxon>unclassified sequences</taxon>
        <taxon>metagenomes</taxon>
        <taxon>ecological metagenomes</taxon>
    </lineage>
</organism>
<feature type="transmembrane region" description="Helical" evidence="1">
    <location>
        <begin position="57"/>
        <end position="73"/>
    </location>
</feature>
<feature type="transmembrane region" description="Helical" evidence="1">
    <location>
        <begin position="438"/>
        <end position="459"/>
    </location>
</feature>
<feature type="transmembrane region" description="Helical" evidence="1">
    <location>
        <begin position="115"/>
        <end position="136"/>
    </location>
</feature>
<reference evidence="2" key="1">
    <citation type="submission" date="2020-05" db="EMBL/GenBank/DDBJ databases">
        <authorList>
            <person name="Chiriac C."/>
            <person name="Salcher M."/>
            <person name="Ghai R."/>
            <person name="Kavagutti S V."/>
        </authorList>
    </citation>
    <scope>NUCLEOTIDE SEQUENCE</scope>
</reference>
<feature type="transmembrane region" description="Helical" evidence="1">
    <location>
        <begin position="215"/>
        <end position="237"/>
    </location>
</feature>
<feature type="transmembrane region" description="Helical" evidence="1">
    <location>
        <begin position="15"/>
        <end position="45"/>
    </location>
</feature>
<gene>
    <name evidence="2" type="ORF">UFOPK2282_00706</name>
</gene>
<dbReference type="EMBL" id="CAEZWR010000067">
    <property type="protein sequence ID" value="CAB4663612.1"/>
    <property type="molecule type" value="Genomic_DNA"/>
</dbReference>
<evidence type="ECO:0000256" key="1">
    <source>
        <dbReference type="SAM" id="Phobius"/>
    </source>
</evidence>
<evidence type="ECO:0000313" key="2">
    <source>
        <dbReference type="EMBL" id="CAB4663612.1"/>
    </source>
</evidence>
<feature type="transmembrane region" description="Helical" evidence="1">
    <location>
        <begin position="258"/>
        <end position="279"/>
    </location>
</feature>
<feature type="transmembrane region" description="Helical" evidence="1">
    <location>
        <begin position="506"/>
        <end position="525"/>
    </location>
</feature>
<dbReference type="AlphaFoldDB" id="A0A6J6LPH1"/>